<dbReference type="OrthoDB" id="417598at2759"/>
<feature type="domain" description="Reverse transcriptase" evidence="1">
    <location>
        <begin position="153"/>
        <end position="237"/>
    </location>
</feature>
<evidence type="ECO:0000259" key="1">
    <source>
        <dbReference type="PROSITE" id="PS50878"/>
    </source>
</evidence>
<gene>
    <name evidence="2" type="ORF">g.5515</name>
</gene>
<dbReference type="InterPro" id="IPR043128">
    <property type="entry name" value="Rev_trsase/Diguanyl_cyclase"/>
</dbReference>
<feature type="non-terminal residue" evidence="2">
    <location>
        <position position="237"/>
    </location>
</feature>
<dbReference type="Pfam" id="PF00078">
    <property type="entry name" value="RVT_1"/>
    <property type="match status" value="1"/>
</dbReference>
<dbReference type="PANTHER" id="PTHR24559">
    <property type="entry name" value="TRANSPOSON TY3-I GAG-POL POLYPROTEIN"/>
    <property type="match status" value="1"/>
</dbReference>
<dbReference type="InterPro" id="IPR043502">
    <property type="entry name" value="DNA/RNA_pol_sf"/>
</dbReference>
<dbReference type="PANTHER" id="PTHR24559:SF444">
    <property type="entry name" value="REVERSE TRANSCRIPTASE DOMAIN-CONTAINING PROTEIN"/>
    <property type="match status" value="1"/>
</dbReference>
<dbReference type="EMBL" id="GDQN01008100">
    <property type="protein sequence ID" value="JAT82954.1"/>
    <property type="molecule type" value="Transcribed_RNA"/>
</dbReference>
<dbReference type="InterPro" id="IPR053134">
    <property type="entry name" value="RNA-dir_DNA_polymerase"/>
</dbReference>
<dbReference type="GO" id="GO:0071897">
    <property type="term" value="P:DNA biosynthetic process"/>
    <property type="evidence" value="ECO:0007669"/>
    <property type="project" value="UniProtKB-ARBA"/>
</dbReference>
<dbReference type="CDD" id="cd01647">
    <property type="entry name" value="RT_LTR"/>
    <property type="match status" value="1"/>
</dbReference>
<dbReference type="SUPFAM" id="SSF56672">
    <property type="entry name" value="DNA/RNA polymerases"/>
    <property type="match status" value="1"/>
</dbReference>
<proteinExistence type="predicted"/>
<sequence length="237" mass="26734">LGSQELESTSYVTLPIEFDGITLEVDLFVVASEFMNTPVIVGTDVLNREGVRYVRTRDSQLLTRDTSGTDRVMNIRADTPILVNTPLVDDELQRLMAIINEFAPHFISGTAASTVNTGSMSIKLNSDVPVNYRPYRLSHAETLRVREIIKDLLDKGVIQESESDYASPILLVKKKDGSDRMCVDFRKLNDITVKDRFPLPRIDDHIDRLGRNKYFTSLDMATGFHQIPMEKDSVPLT</sequence>
<evidence type="ECO:0000313" key="2">
    <source>
        <dbReference type="EMBL" id="JAT82954.1"/>
    </source>
</evidence>
<accession>A0A1E1W7N3</accession>
<dbReference type="AlphaFoldDB" id="A0A1E1W7N3"/>
<reference evidence="2" key="1">
    <citation type="submission" date="2015-09" db="EMBL/GenBank/DDBJ databases">
        <title>De novo assembly of Pectinophora gossypiella (Pink Bollworm) gut transcriptome.</title>
        <authorList>
            <person name="Tassone E.E."/>
        </authorList>
    </citation>
    <scope>NUCLEOTIDE SEQUENCE</scope>
</reference>
<name>A0A1E1W7N3_PECGO</name>
<dbReference type="Gene3D" id="3.10.10.10">
    <property type="entry name" value="HIV Type 1 Reverse Transcriptase, subunit A, domain 1"/>
    <property type="match status" value="1"/>
</dbReference>
<protein>
    <recommendedName>
        <fullName evidence="1">Reverse transcriptase domain-containing protein</fullName>
    </recommendedName>
</protein>
<feature type="non-terminal residue" evidence="2">
    <location>
        <position position="1"/>
    </location>
</feature>
<dbReference type="Gene3D" id="3.30.70.270">
    <property type="match status" value="1"/>
</dbReference>
<dbReference type="InterPro" id="IPR000477">
    <property type="entry name" value="RT_dom"/>
</dbReference>
<organism evidence="2">
    <name type="scientific">Pectinophora gossypiella</name>
    <name type="common">Cotton pink bollworm</name>
    <name type="synonym">Depressaria gossypiella</name>
    <dbReference type="NCBI Taxonomy" id="13191"/>
    <lineage>
        <taxon>Eukaryota</taxon>
        <taxon>Metazoa</taxon>
        <taxon>Ecdysozoa</taxon>
        <taxon>Arthropoda</taxon>
        <taxon>Hexapoda</taxon>
        <taxon>Insecta</taxon>
        <taxon>Pterygota</taxon>
        <taxon>Neoptera</taxon>
        <taxon>Endopterygota</taxon>
        <taxon>Lepidoptera</taxon>
        <taxon>Glossata</taxon>
        <taxon>Ditrysia</taxon>
        <taxon>Gelechioidea</taxon>
        <taxon>Gelechiidae</taxon>
        <taxon>Apatetrinae</taxon>
        <taxon>Pectinophora</taxon>
    </lineage>
</organism>
<dbReference type="PROSITE" id="PS50878">
    <property type="entry name" value="RT_POL"/>
    <property type="match status" value="1"/>
</dbReference>